<dbReference type="Pfam" id="PF09731">
    <property type="entry name" value="Mitofilin"/>
    <property type="match status" value="2"/>
</dbReference>
<accession>A0A0L0HQ86</accession>
<feature type="region of interest" description="Disordered" evidence="11">
    <location>
        <begin position="226"/>
        <end position="292"/>
    </location>
</feature>
<evidence type="ECO:0000256" key="7">
    <source>
        <dbReference type="ARBA" id="ARBA00023128"/>
    </source>
</evidence>
<dbReference type="Gene3D" id="1.20.120.20">
    <property type="entry name" value="Apolipoprotein"/>
    <property type="match status" value="2"/>
</dbReference>
<name>A0A0L0HQ86_SPIPD</name>
<evidence type="ECO:0000256" key="6">
    <source>
        <dbReference type="ARBA" id="ARBA00022989"/>
    </source>
</evidence>
<dbReference type="PANTHER" id="PTHR15415">
    <property type="entry name" value="MITOFILIN"/>
    <property type="match status" value="1"/>
</dbReference>
<dbReference type="VEuPathDB" id="FungiDB:SPPG_02328"/>
<keyword evidence="8 10" id="KW-0472">Membrane</keyword>
<evidence type="ECO:0000256" key="8">
    <source>
        <dbReference type="ARBA" id="ARBA00023136"/>
    </source>
</evidence>
<proteinExistence type="inferred from homology"/>
<dbReference type="InterPro" id="IPR019133">
    <property type="entry name" value="MIC60"/>
</dbReference>
<comment type="similarity">
    <text evidence="2 10">Belongs to the MICOS complex subunit Mic60 family.</text>
</comment>
<dbReference type="OrthoDB" id="10261039at2759"/>
<dbReference type="AlphaFoldDB" id="A0A0L0HQ86"/>
<evidence type="ECO:0000256" key="10">
    <source>
        <dbReference type="RuleBase" id="RU363000"/>
    </source>
</evidence>
<sequence>MWRTHCAAAGKQRFSSTRNGLNRVTNRSCLPCPALPIRTFASGTSSSTSSSTPVFKYTLAFLLVAGAGYTGAAYYALHDPAFRKIWVDNVPGGEGALQTVSSAAETVKGTSVEEVKKTAENVRGTVAEKYEKTVETISGLKDGATKGYQTAVEKVHETQDAAQKKIENVTAFVNSIKNDAVATYESAHDKVKQAEASVRGFAASVEQTYHNTVNSVEDTYESVKSMITGEPPKPKPPKPVVVDSKPPSPPPSPIATPAPPAKSAVKLKSPETVPSEPEVKLSPKPKSEQEPAALEVDVVVTEEPKQVVVEPAVRTAIVIEDDAPAKAGVVVVTGEGPAIVPATEKPATNEPVGKSVAGDALEVSFKNIEAAFQTAPDRPIARSLAHSITSLAVTLGTLIGSTSEEGRVKLEKARSELVALTNYLNALETEEANLIQTALQEQAAKFGKTLKNHVEAAQKALGDQSREYEDRFSKVLKEDRERLISEHNAELAEKLSKQAKEFQAALDENLRKQAEELEKHWAKEVKTRVDEERGGRLARLDHLALKLKYLERISIDAGELLDRSHRLHRLWSALKAVNDVLEQPYQASLAKEVAVLKQLGEGFPVVETVVQAIPAEVIREGVPTVFDLEHSFERVRDSVRKAQFIPPHGGPVSYAISSALSYVTFRKKGLVPGDDVESVLARTEFFLREGDVDTAARELNQLKGWPRALAKDWLKSARRYLELKQALEVVETHLSLMSLGAV</sequence>
<evidence type="ECO:0000256" key="3">
    <source>
        <dbReference type="ARBA" id="ARBA00018116"/>
    </source>
</evidence>
<evidence type="ECO:0000256" key="4">
    <source>
        <dbReference type="ARBA" id="ARBA00022692"/>
    </source>
</evidence>
<reference evidence="12 13" key="1">
    <citation type="submission" date="2009-08" db="EMBL/GenBank/DDBJ databases">
        <title>The Genome Sequence of Spizellomyces punctatus strain DAOM BR117.</title>
        <authorList>
            <consortium name="The Broad Institute Genome Sequencing Platform"/>
            <person name="Russ C."/>
            <person name="Cuomo C."/>
            <person name="Shea T."/>
            <person name="Young S.K."/>
            <person name="Zeng Q."/>
            <person name="Koehrsen M."/>
            <person name="Haas B."/>
            <person name="Borodovsky M."/>
            <person name="Guigo R."/>
            <person name="Alvarado L."/>
            <person name="Berlin A."/>
            <person name="Bochicchio J."/>
            <person name="Borenstein D."/>
            <person name="Chapman S."/>
            <person name="Chen Z."/>
            <person name="Engels R."/>
            <person name="Freedman E."/>
            <person name="Gellesch M."/>
            <person name="Goldberg J."/>
            <person name="Griggs A."/>
            <person name="Gujja S."/>
            <person name="Heiman D."/>
            <person name="Hepburn T."/>
            <person name="Howarth C."/>
            <person name="Jen D."/>
            <person name="Larson L."/>
            <person name="Lewis B."/>
            <person name="Mehta T."/>
            <person name="Park D."/>
            <person name="Pearson M."/>
            <person name="Roberts A."/>
            <person name="Saif S."/>
            <person name="Shenoy N."/>
            <person name="Sisk P."/>
            <person name="Stolte C."/>
            <person name="Sykes S."/>
            <person name="Thomson T."/>
            <person name="Walk T."/>
            <person name="White J."/>
            <person name="Yandava C."/>
            <person name="Burger G."/>
            <person name="Gray M.W."/>
            <person name="Holland P.W.H."/>
            <person name="King N."/>
            <person name="Lang F.B.F."/>
            <person name="Roger A.J."/>
            <person name="Ruiz-Trillo I."/>
            <person name="Lander E."/>
            <person name="Nusbaum C."/>
        </authorList>
    </citation>
    <scope>NUCLEOTIDE SEQUENCE [LARGE SCALE GENOMIC DNA]</scope>
    <source>
        <strain evidence="12 13">DAOM BR117</strain>
    </source>
</reference>
<dbReference type="GO" id="GO:0061617">
    <property type="term" value="C:MICOS complex"/>
    <property type="evidence" value="ECO:0007669"/>
    <property type="project" value="TreeGrafter"/>
</dbReference>
<dbReference type="EMBL" id="KQ257452">
    <property type="protein sequence ID" value="KND03277.1"/>
    <property type="molecule type" value="Genomic_DNA"/>
</dbReference>
<evidence type="ECO:0000256" key="5">
    <source>
        <dbReference type="ARBA" id="ARBA00022792"/>
    </source>
</evidence>
<keyword evidence="5 10" id="KW-0999">Mitochondrion inner membrane</keyword>
<dbReference type="GO" id="GO:0042407">
    <property type="term" value="P:cristae formation"/>
    <property type="evidence" value="ECO:0007669"/>
    <property type="project" value="TreeGrafter"/>
</dbReference>
<dbReference type="STRING" id="645134.A0A0L0HQ86"/>
<keyword evidence="13" id="KW-1185">Reference proteome</keyword>
<protein>
    <recommendedName>
        <fullName evidence="3 10">MICOS complex subunit MIC60</fullName>
    </recommendedName>
    <alternativeName>
        <fullName evidence="10">Mitofilin</fullName>
    </alternativeName>
</protein>
<evidence type="ECO:0000313" key="13">
    <source>
        <dbReference type="Proteomes" id="UP000053201"/>
    </source>
</evidence>
<comment type="subcellular location">
    <subcellularLocation>
        <location evidence="1 10">Mitochondrion inner membrane</location>
        <topology evidence="1 10">Single-pass membrane protein</topology>
    </subcellularLocation>
</comment>
<comment type="subunit">
    <text evidence="10">Component of the mitochondrial contact site and cristae organizing system (MICOS) complex.</text>
</comment>
<dbReference type="PANTHER" id="PTHR15415:SF7">
    <property type="entry name" value="MICOS COMPLEX SUBUNIT MIC60"/>
    <property type="match status" value="1"/>
</dbReference>
<feature type="compositionally biased region" description="Pro residues" evidence="11">
    <location>
        <begin position="246"/>
        <end position="260"/>
    </location>
</feature>
<keyword evidence="7 10" id="KW-0496">Mitochondrion</keyword>
<evidence type="ECO:0000313" key="12">
    <source>
        <dbReference type="EMBL" id="KND03277.1"/>
    </source>
</evidence>
<feature type="transmembrane region" description="Helical" evidence="10">
    <location>
        <begin position="54"/>
        <end position="77"/>
    </location>
</feature>
<feature type="compositionally biased region" description="Basic and acidic residues" evidence="11">
    <location>
        <begin position="277"/>
        <end position="289"/>
    </location>
</feature>
<keyword evidence="6 10" id="KW-1133">Transmembrane helix</keyword>
<dbReference type="eggNOG" id="KOG1854">
    <property type="taxonomic scope" value="Eukaryota"/>
</dbReference>
<comment type="function">
    <text evidence="9">Component of the MICOS complex, a large protein complex of the mitochondrial inner membrane that plays crucial roles in the maintenance of crista junctions, inner membrane architecture, and formation of contact sites to the outer membrane. Plays a role in keeping cristae membranes connected to the inner boundary membrane. Also promotes protein import via the mitochondrial intermembrane space assembly (MIA) pathway.</text>
</comment>
<evidence type="ECO:0000256" key="11">
    <source>
        <dbReference type="SAM" id="MobiDB-lite"/>
    </source>
</evidence>
<gene>
    <name evidence="12" type="ORF">SPPG_02328</name>
</gene>
<evidence type="ECO:0000256" key="2">
    <source>
        <dbReference type="ARBA" id="ARBA00010877"/>
    </source>
</evidence>
<dbReference type="InParanoid" id="A0A0L0HQ86"/>
<dbReference type="RefSeq" id="XP_016611316.1">
    <property type="nucleotide sequence ID" value="XM_016750619.1"/>
</dbReference>
<dbReference type="OMA" id="RLDHQMQ"/>
<organism evidence="12 13">
    <name type="scientific">Spizellomyces punctatus (strain DAOM BR117)</name>
    <dbReference type="NCBI Taxonomy" id="645134"/>
    <lineage>
        <taxon>Eukaryota</taxon>
        <taxon>Fungi</taxon>
        <taxon>Fungi incertae sedis</taxon>
        <taxon>Chytridiomycota</taxon>
        <taxon>Chytridiomycota incertae sedis</taxon>
        <taxon>Chytridiomycetes</taxon>
        <taxon>Spizellomycetales</taxon>
        <taxon>Spizellomycetaceae</taxon>
        <taxon>Spizellomyces</taxon>
    </lineage>
</organism>
<dbReference type="Proteomes" id="UP000053201">
    <property type="component" value="Unassembled WGS sequence"/>
</dbReference>
<evidence type="ECO:0000256" key="9">
    <source>
        <dbReference type="ARBA" id="ARBA00025571"/>
    </source>
</evidence>
<evidence type="ECO:0000256" key="1">
    <source>
        <dbReference type="ARBA" id="ARBA00004434"/>
    </source>
</evidence>
<dbReference type="GeneID" id="27685921"/>
<keyword evidence="4 10" id="KW-0812">Transmembrane</keyword>